<name>A0A2S8AF26_9FLAO</name>
<reference evidence="2 3" key="1">
    <citation type="submission" date="2018-02" db="EMBL/GenBank/DDBJ databases">
        <title>Genome sequences of Apibacter spp., gut symbionts of Asian honey bees.</title>
        <authorList>
            <person name="Kwong W.K."/>
            <person name="Steele M.I."/>
            <person name="Moran N.A."/>
        </authorList>
    </citation>
    <scope>NUCLEOTIDE SEQUENCE [LARGE SCALE GENOMIC DNA]</scope>
    <source>
        <strain evidence="3">wkB301</strain>
    </source>
</reference>
<keyword evidence="2" id="KW-0418">Kinase</keyword>
<dbReference type="OrthoDB" id="665720at2"/>
<keyword evidence="2" id="KW-0808">Transferase</keyword>
<dbReference type="GO" id="GO:0016301">
    <property type="term" value="F:kinase activity"/>
    <property type="evidence" value="ECO:0007669"/>
    <property type="project" value="UniProtKB-KW"/>
</dbReference>
<dbReference type="Pfam" id="PF19783">
    <property type="entry name" value="DUF6268"/>
    <property type="match status" value="1"/>
</dbReference>
<accession>A0A2S8AF26</accession>
<feature type="domain" description="DUF6268" evidence="1">
    <location>
        <begin position="16"/>
        <end position="298"/>
    </location>
</feature>
<dbReference type="Proteomes" id="UP000238042">
    <property type="component" value="Unassembled WGS sequence"/>
</dbReference>
<gene>
    <name evidence="2" type="ORF">C4S77_03575</name>
</gene>
<comment type="caution">
    <text evidence="2">The sequence shown here is derived from an EMBL/GenBank/DDBJ whole genome shotgun (WGS) entry which is preliminary data.</text>
</comment>
<evidence type="ECO:0000259" key="1">
    <source>
        <dbReference type="Pfam" id="PF19783"/>
    </source>
</evidence>
<dbReference type="EMBL" id="PSZM01000024">
    <property type="protein sequence ID" value="PQL94253.1"/>
    <property type="molecule type" value="Genomic_DNA"/>
</dbReference>
<evidence type="ECO:0000313" key="3">
    <source>
        <dbReference type="Proteomes" id="UP000238042"/>
    </source>
</evidence>
<dbReference type="InterPro" id="IPR046235">
    <property type="entry name" value="DUF6268"/>
</dbReference>
<keyword evidence="3" id="KW-1185">Reference proteome</keyword>
<dbReference type="RefSeq" id="WP_105246123.1">
    <property type="nucleotide sequence ID" value="NZ_PSZM01000024.1"/>
</dbReference>
<protein>
    <submittedName>
        <fullName evidence="2">Histidine kinase</fullName>
    </submittedName>
</protein>
<sequence length="300" mass="33621">MKKILVIAFMLIGYTNINAQIMFKTEYFGKSGYRMTEGDRDEKIGNSKGSATVYQGGINIPLSVSLNDKNRLKMWSISAGGAYAKLDNKNFTEPLVIDEIMNMGLSLDHLRPLNDKWSMMASVGGGIYMPSTQFSKIRLKNVLGNASAIFIYHFKPNLELGLGISMNNSFGYPMVFLAFYFNWTAEGKYAVKISMMDGLEMSAGYNVNKYLSLNIVAEMNGQMAFIEQDGKDKIFSHQYIVAGFRPEIKIGKQIFILITAGISAIRPAEITNRNIKSMFQDKEYYFQIAPYTSAGLNIGF</sequence>
<evidence type="ECO:0000313" key="2">
    <source>
        <dbReference type="EMBL" id="PQL94253.1"/>
    </source>
</evidence>
<dbReference type="AlphaFoldDB" id="A0A2S8AF26"/>
<organism evidence="2 3">
    <name type="scientific">Apibacter adventoris</name>
    <dbReference type="NCBI Taxonomy" id="1679466"/>
    <lineage>
        <taxon>Bacteria</taxon>
        <taxon>Pseudomonadati</taxon>
        <taxon>Bacteroidota</taxon>
        <taxon>Flavobacteriia</taxon>
        <taxon>Flavobacteriales</taxon>
        <taxon>Weeksellaceae</taxon>
        <taxon>Apibacter</taxon>
    </lineage>
</organism>
<proteinExistence type="predicted"/>